<comment type="caution">
    <text evidence="2">The sequence shown here is derived from an EMBL/GenBank/DDBJ whole genome shotgun (WGS) entry which is preliminary data.</text>
</comment>
<evidence type="ECO:0000256" key="1">
    <source>
        <dbReference type="SAM" id="MobiDB-lite"/>
    </source>
</evidence>
<name>A0AAW2VWQ3_9LAMI</name>
<feature type="compositionally biased region" description="Polar residues" evidence="1">
    <location>
        <begin position="160"/>
        <end position="178"/>
    </location>
</feature>
<accession>A0AAW2VWQ3</accession>
<reference evidence="2" key="2">
    <citation type="journal article" date="2024" name="Plant">
        <title>Genomic evolution and insights into agronomic trait innovations of Sesamum species.</title>
        <authorList>
            <person name="Miao H."/>
            <person name="Wang L."/>
            <person name="Qu L."/>
            <person name="Liu H."/>
            <person name="Sun Y."/>
            <person name="Le M."/>
            <person name="Wang Q."/>
            <person name="Wei S."/>
            <person name="Zheng Y."/>
            <person name="Lin W."/>
            <person name="Duan Y."/>
            <person name="Cao H."/>
            <person name="Xiong S."/>
            <person name="Wang X."/>
            <person name="Wei L."/>
            <person name="Li C."/>
            <person name="Ma Q."/>
            <person name="Ju M."/>
            <person name="Zhao R."/>
            <person name="Li G."/>
            <person name="Mu C."/>
            <person name="Tian Q."/>
            <person name="Mei H."/>
            <person name="Zhang T."/>
            <person name="Gao T."/>
            <person name="Zhang H."/>
        </authorList>
    </citation>
    <scope>NUCLEOTIDE SEQUENCE</scope>
    <source>
        <strain evidence="2">KEN1</strain>
    </source>
</reference>
<reference evidence="2" key="1">
    <citation type="submission" date="2020-06" db="EMBL/GenBank/DDBJ databases">
        <authorList>
            <person name="Li T."/>
            <person name="Hu X."/>
            <person name="Zhang T."/>
            <person name="Song X."/>
            <person name="Zhang H."/>
            <person name="Dai N."/>
            <person name="Sheng W."/>
            <person name="Hou X."/>
            <person name="Wei L."/>
        </authorList>
    </citation>
    <scope>NUCLEOTIDE SEQUENCE</scope>
    <source>
        <strain evidence="2">KEN1</strain>
        <tissue evidence="2">Leaf</tissue>
    </source>
</reference>
<sequence>MYLLQFHPGGQTSQVPQFMPPPASQQFHPAGQAQNLGMPPGQSQPPPFSQPMQQFLPRPAQPGHAAPSSYPQQSMPISSGMPQPTPQAMGVSFSSSSYTYAPSSFGLPQGGISVPSQFQPSSQMSTPLAPTGVQPWLQSSQSTPVVAPLQQASQQIFPTSATVPAVNGSGSAQQSASDWQEYEAADGRR</sequence>
<feature type="compositionally biased region" description="Polar residues" evidence="1">
    <location>
        <begin position="114"/>
        <end position="128"/>
    </location>
</feature>
<feature type="compositionally biased region" description="Acidic residues" evidence="1">
    <location>
        <begin position="180"/>
        <end position="189"/>
    </location>
</feature>
<dbReference type="AlphaFoldDB" id="A0AAW2VWQ3"/>
<feature type="region of interest" description="Disordered" evidence="1">
    <location>
        <begin position="160"/>
        <end position="189"/>
    </location>
</feature>
<dbReference type="EMBL" id="JACGWN010000009">
    <property type="protein sequence ID" value="KAL0432600.1"/>
    <property type="molecule type" value="Genomic_DNA"/>
</dbReference>
<feature type="compositionally biased region" description="Polar residues" evidence="1">
    <location>
        <begin position="69"/>
        <end position="82"/>
    </location>
</feature>
<proteinExistence type="predicted"/>
<feature type="region of interest" description="Disordered" evidence="1">
    <location>
        <begin position="111"/>
        <end position="136"/>
    </location>
</feature>
<organism evidence="2">
    <name type="scientific">Sesamum latifolium</name>
    <dbReference type="NCBI Taxonomy" id="2727402"/>
    <lineage>
        <taxon>Eukaryota</taxon>
        <taxon>Viridiplantae</taxon>
        <taxon>Streptophyta</taxon>
        <taxon>Embryophyta</taxon>
        <taxon>Tracheophyta</taxon>
        <taxon>Spermatophyta</taxon>
        <taxon>Magnoliopsida</taxon>
        <taxon>eudicotyledons</taxon>
        <taxon>Gunneridae</taxon>
        <taxon>Pentapetalae</taxon>
        <taxon>asterids</taxon>
        <taxon>lamiids</taxon>
        <taxon>Lamiales</taxon>
        <taxon>Pedaliaceae</taxon>
        <taxon>Sesamum</taxon>
    </lineage>
</organism>
<feature type="region of interest" description="Disordered" evidence="1">
    <location>
        <begin position="1"/>
        <end position="95"/>
    </location>
</feature>
<feature type="compositionally biased region" description="Polar residues" evidence="1">
    <location>
        <begin position="24"/>
        <end position="35"/>
    </location>
</feature>
<evidence type="ECO:0000313" key="2">
    <source>
        <dbReference type="EMBL" id="KAL0432600.1"/>
    </source>
</evidence>
<protein>
    <submittedName>
        <fullName evidence="2">Pre-processing protein 40A</fullName>
    </submittedName>
</protein>
<gene>
    <name evidence="2" type="ORF">Slati_2594300</name>
</gene>